<reference evidence="9" key="1">
    <citation type="submission" date="2022-10" db="EMBL/GenBank/DDBJ databases">
        <authorList>
            <person name="Byrne P K."/>
        </authorList>
    </citation>
    <scope>NUCLEOTIDE SEQUENCE</scope>
    <source>
        <strain evidence="9">CBS7001</strain>
    </source>
</reference>
<gene>
    <name evidence="9" type="primary">SUVC13G1000</name>
    <name evidence="9" type="ORF">SUVC_13G1000</name>
</gene>
<comment type="similarity">
    <text evidence="2 8">Belongs to the CGI121/TPRKB family.</text>
</comment>
<name>A0AA35NLC5_SACUV</name>
<evidence type="ECO:0000256" key="8">
    <source>
        <dbReference type="RuleBase" id="RU004398"/>
    </source>
</evidence>
<evidence type="ECO:0000256" key="2">
    <source>
        <dbReference type="ARBA" id="ARBA00005546"/>
    </source>
</evidence>
<organism evidence="9 10">
    <name type="scientific">Saccharomyces uvarum</name>
    <name type="common">Yeast</name>
    <name type="synonym">Saccharomyces bayanus var. uvarum</name>
    <dbReference type="NCBI Taxonomy" id="230603"/>
    <lineage>
        <taxon>Eukaryota</taxon>
        <taxon>Fungi</taxon>
        <taxon>Dikarya</taxon>
        <taxon>Ascomycota</taxon>
        <taxon>Saccharomycotina</taxon>
        <taxon>Saccharomycetes</taxon>
        <taxon>Saccharomycetales</taxon>
        <taxon>Saccharomycetaceae</taxon>
        <taxon>Saccharomyces</taxon>
    </lineage>
</organism>
<dbReference type="AlphaFoldDB" id="A0AA35NLC5"/>
<keyword evidence="6 8" id="KW-0539">Nucleus</keyword>
<dbReference type="Pfam" id="PF08617">
    <property type="entry name" value="CGI-121"/>
    <property type="match status" value="1"/>
</dbReference>
<protein>
    <recommendedName>
        <fullName evidence="4">EKC/KEOPS complex subunit CGI121</fullName>
    </recommendedName>
    <alternativeName>
        <fullName evidence="3">EKC/KEOPS complex subunit cgi121</fullName>
    </alternativeName>
</protein>
<evidence type="ECO:0000256" key="7">
    <source>
        <dbReference type="ARBA" id="ARBA00025043"/>
    </source>
</evidence>
<dbReference type="InterPro" id="IPR036504">
    <property type="entry name" value="CGI121/TPRKB_sf"/>
</dbReference>
<dbReference type="Proteomes" id="UP001162090">
    <property type="component" value="Chromosome 13"/>
</dbReference>
<evidence type="ECO:0000313" key="9">
    <source>
        <dbReference type="EMBL" id="CAI4048041.1"/>
    </source>
</evidence>
<evidence type="ECO:0000256" key="4">
    <source>
        <dbReference type="ARBA" id="ARBA00016009"/>
    </source>
</evidence>
<dbReference type="GO" id="GO:0000408">
    <property type="term" value="C:EKC/KEOPS complex"/>
    <property type="evidence" value="ECO:0007669"/>
    <property type="project" value="TreeGrafter"/>
</dbReference>
<evidence type="ECO:0000256" key="5">
    <source>
        <dbReference type="ARBA" id="ARBA00022694"/>
    </source>
</evidence>
<evidence type="ECO:0000313" key="10">
    <source>
        <dbReference type="Proteomes" id="UP001162090"/>
    </source>
</evidence>
<sequence>MIVSTIPQFPNTKISISFFEQVENAEEIRSKMSDLSTSFAFVDPKLICSQEQIYSAIYKTLIEVNYNKMRTRNLNSECVLCLSPTSNISDAFQKFGIKDDSTELICLKFHNDTEDLDKEQLTTELSSIVTGVEIDFNDKNLSKFYDETLIRKVCSKVIHCDHATRHTPLTHYTNFFFISPLFYSQVYKLNNEFKPKDVKDLSRALVNAIQLRGI</sequence>
<proteinExistence type="inferred from homology"/>
<dbReference type="PANTHER" id="PTHR15840">
    <property type="entry name" value="CGI-121 FAMILY MEMBER"/>
    <property type="match status" value="1"/>
</dbReference>
<comment type="function">
    <text evidence="7">Component of the EKC/KEOPS complex that is required for the formation of a threonylcarbamoyl group on adenosine at position 37 (t(6)A37) in tRNAs that read codons beginning with adenine. The complex is probably involved in the transfer of the threonylcarbamoyl moiety of threonylcarbamoyl-AMP (TC-AMP) to the N6 group of A37. CGI121 acts as an allosteric effector that regulates the t(6)A activity of the complex. The EKC/KEOPS complex also promotes both telomere uncapping and telomere elongation. The complex is required for efficient recruitment of transcriptional coactivators. CGI121 is not required for tRNA modification.</text>
</comment>
<dbReference type="InterPro" id="IPR013926">
    <property type="entry name" value="CGI121/TPRKB"/>
</dbReference>
<dbReference type="GO" id="GO:0005829">
    <property type="term" value="C:cytosol"/>
    <property type="evidence" value="ECO:0007669"/>
    <property type="project" value="TreeGrafter"/>
</dbReference>
<evidence type="ECO:0000256" key="3">
    <source>
        <dbReference type="ARBA" id="ARBA00015316"/>
    </source>
</evidence>
<dbReference type="EMBL" id="OX365924">
    <property type="protein sequence ID" value="CAI4048041.1"/>
    <property type="molecule type" value="Genomic_DNA"/>
</dbReference>
<dbReference type="GO" id="GO:0005634">
    <property type="term" value="C:nucleus"/>
    <property type="evidence" value="ECO:0007669"/>
    <property type="project" value="UniProtKB-SubCell"/>
</dbReference>
<comment type="subcellular location">
    <subcellularLocation>
        <location evidence="1">Nucleus</location>
    </subcellularLocation>
</comment>
<dbReference type="Gene3D" id="3.30.2380.10">
    <property type="entry name" value="CGI121/TPRKB"/>
    <property type="match status" value="1"/>
</dbReference>
<accession>A0AA35NLC5</accession>
<evidence type="ECO:0000256" key="6">
    <source>
        <dbReference type="ARBA" id="ARBA00023242"/>
    </source>
</evidence>
<evidence type="ECO:0000256" key="1">
    <source>
        <dbReference type="ARBA" id="ARBA00004123"/>
    </source>
</evidence>
<dbReference type="SUPFAM" id="SSF143870">
    <property type="entry name" value="PF0523-like"/>
    <property type="match status" value="1"/>
</dbReference>
<dbReference type="GO" id="GO:0002949">
    <property type="term" value="P:tRNA threonylcarbamoyladenosine modification"/>
    <property type="evidence" value="ECO:0007669"/>
    <property type="project" value="TreeGrafter"/>
</dbReference>
<keyword evidence="5" id="KW-0819">tRNA processing</keyword>
<dbReference type="PANTHER" id="PTHR15840:SF10">
    <property type="entry name" value="EKC_KEOPS COMPLEX SUBUNIT TPRKB"/>
    <property type="match status" value="1"/>
</dbReference>